<keyword evidence="3" id="KW-1185">Reference proteome</keyword>
<dbReference type="PANTHER" id="PTHR12526">
    <property type="entry name" value="GLYCOSYLTRANSFERASE"/>
    <property type="match status" value="1"/>
</dbReference>
<dbReference type="InterPro" id="IPR001296">
    <property type="entry name" value="Glyco_trans_1"/>
</dbReference>
<feature type="domain" description="Glycosyl transferase family 1" evidence="1">
    <location>
        <begin position="227"/>
        <end position="394"/>
    </location>
</feature>
<dbReference type="CDD" id="cd03801">
    <property type="entry name" value="GT4_PimA-like"/>
    <property type="match status" value="1"/>
</dbReference>
<dbReference type="Gene3D" id="3.40.50.2000">
    <property type="entry name" value="Glycogen Phosphorylase B"/>
    <property type="match status" value="2"/>
</dbReference>
<dbReference type="STRING" id="1335309.GA0116948_11254"/>
<evidence type="ECO:0000313" key="2">
    <source>
        <dbReference type="EMBL" id="SCC51625.1"/>
    </source>
</evidence>
<protein>
    <submittedName>
        <fullName evidence="2">Glycosyltransferase involved in cell wall bisynthesis</fullName>
    </submittedName>
</protein>
<accession>A0A1C4F7E3</accession>
<dbReference type="Proteomes" id="UP000242818">
    <property type="component" value="Unassembled WGS sequence"/>
</dbReference>
<evidence type="ECO:0000259" key="1">
    <source>
        <dbReference type="Pfam" id="PF00534"/>
    </source>
</evidence>
<dbReference type="OrthoDB" id="9790710at2"/>
<dbReference type="SUPFAM" id="SSF53756">
    <property type="entry name" value="UDP-Glycosyltransferase/glycogen phosphorylase"/>
    <property type="match status" value="1"/>
</dbReference>
<dbReference type="RefSeq" id="WP_089713889.1">
    <property type="nucleotide sequence ID" value="NZ_FMAR01000012.1"/>
</dbReference>
<organism evidence="2 3">
    <name type="scientific">Chitinophaga costaii</name>
    <dbReference type="NCBI Taxonomy" id="1335309"/>
    <lineage>
        <taxon>Bacteria</taxon>
        <taxon>Pseudomonadati</taxon>
        <taxon>Bacteroidota</taxon>
        <taxon>Chitinophagia</taxon>
        <taxon>Chitinophagales</taxon>
        <taxon>Chitinophagaceae</taxon>
        <taxon>Chitinophaga</taxon>
    </lineage>
</organism>
<dbReference type="GO" id="GO:0016757">
    <property type="term" value="F:glycosyltransferase activity"/>
    <property type="evidence" value="ECO:0007669"/>
    <property type="project" value="InterPro"/>
</dbReference>
<evidence type="ECO:0000313" key="3">
    <source>
        <dbReference type="Proteomes" id="UP000242818"/>
    </source>
</evidence>
<name>A0A1C4F7E3_9BACT</name>
<dbReference type="AlphaFoldDB" id="A0A1C4F7E3"/>
<proteinExistence type="predicted"/>
<reference evidence="2 3" key="1">
    <citation type="submission" date="2016-08" db="EMBL/GenBank/DDBJ databases">
        <authorList>
            <person name="Seilhamer J.J."/>
        </authorList>
    </citation>
    <scope>NUCLEOTIDE SEQUENCE [LARGE SCALE GENOMIC DNA]</scope>
    <source>
        <strain evidence="2 3">A37T2</strain>
    </source>
</reference>
<dbReference type="Pfam" id="PF00534">
    <property type="entry name" value="Glycos_transf_1"/>
    <property type="match status" value="1"/>
</dbReference>
<sequence>MSKVLIYSDCFVFSGSENVIENMLKATSIKDHHDLSFYYAKNAIYAEGVSRKLTGIPGIRPLRIFSAYNQWGNQAQVRKKSGLPGARYLWVRYLLSYGFQLLGLHDCFNIWQQYYAFKKAGPDILYINNGGYPGARSCRVAVVAAHLAGISHIILNVNNLAFPSKGWLDRCLDKFIGQYVTVFVTASQAAGKQLMKLRGFDVAKWKSIPNTLNAQTEQQITLLKGRLRQEFQVPAGVPVIGGVGLLTARKGFSVLINAIHLLKTQYPDLVLPAVFIFGEGEDRRVLEELIRFCELEKNIFLPGFRNDILDYIKDMDLFVCPSIANEDFPYVVLEAMCMSKPVLGTRIAGIPEQIRDGYNGFIVPPSDASALCSALVKLLRDEPERLRMAQRSREIYFNRFNNTHVMRAYDQLFTVVSTDHTF</sequence>
<gene>
    <name evidence="2" type="ORF">GA0116948_11254</name>
</gene>
<keyword evidence="2" id="KW-0808">Transferase</keyword>
<dbReference type="EMBL" id="FMAR01000012">
    <property type="protein sequence ID" value="SCC51625.1"/>
    <property type="molecule type" value="Genomic_DNA"/>
</dbReference>